<organism evidence="3 4">
    <name type="scientific">Diaporthe australafricana</name>
    <dbReference type="NCBI Taxonomy" id="127596"/>
    <lineage>
        <taxon>Eukaryota</taxon>
        <taxon>Fungi</taxon>
        <taxon>Dikarya</taxon>
        <taxon>Ascomycota</taxon>
        <taxon>Pezizomycotina</taxon>
        <taxon>Sordariomycetes</taxon>
        <taxon>Sordariomycetidae</taxon>
        <taxon>Diaporthales</taxon>
        <taxon>Diaporthaceae</taxon>
        <taxon>Diaporthe</taxon>
    </lineage>
</organism>
<evidence type="ECO:0000313" key="3">
    <source>
        <dbReference type="EMBL" id="KAL1871169.1"/>
    </source>
</evidence>
<evidence type="ECO:0000313" key="4">
    <source>
        <dbReference type="Proteomes" id="UP001583177"/>
    </source>
</evidence>
<feature type="signal peptide" evidence="2">
    <location>
        <begin position="1"/>
        <end position="22"/>
    </location>
</feature>
<comment type="caution">
    <text evidence="3">The sequence shown here is derived from an EMBL/GenBank/DDBJ whole genome shotgun (WGS) entry which is preliminary data.</text>
</comment>
<feature type="region of interest" description="Disordered" evidence="1">
    <location>
        <begin position="173"/>
        <end position="203"/>
    </location>
</feature>
<feature type="chain" id="PRO_5045163202" description="Ecp2 effector protein domain-containing protein" evidence="2">
    <location>
        <begin position="23"/>
        <end position="203"/>
    </location>
</feature>
<keyword evidence="2" id="KW-0732">Signal</keyword>
<reference evidence="3 4" key="1">
    <citation type="journal article" date="2024" name="IMA Fungus">
        <title>IMA Genome - F19 : A genome assembly and annotation guide to empower mycologists, including annotated draft genome sequences of Ceratocystis pirilliformis, Diaporthe australafricana, Fusarium ophioides, Paecilomyces lecythidis, and Sporothrix stenoceras.</title>
        <authorList>
            <person name="Aylward J."/>
            <person name="Wilson A.M."/>
            <person name="Visagie C.M."/>
            <person name="Spraker J."/>
            <person name="Barnes I."/>
            <person name="Buitendag C."/>
            <person name="Ceriani C."/>
            <person name="Del Mar Angel L."/>
            <person name="du Plessis D."/>
            <person name="Fuchs T."/>
            <person name="Gasser K."/>
            <person name="Kramer D."/>
            <person name="Li W."/>
            <person name="Munsamy K."/>
            <person name="Piso A."/>
            <person name="Price J.L."/>
            <person name="Sonnekus B."/>
            <person name="Thomas C."/>
            <person name="van der Nest A."/>
            <person name="van Dijk A."/>
            <person name="van Heerden A."/>
            <person name="van Vuuren N."/>
            <person name="Yilmaz N."/>
            <person name="Duong T.A."/>
            <person name="van der Merwe N.A."/>
            <person name="Wingfield M.J."/>
            <person name="Wingfield B.D."/>
        </authorList>
    </citation>
    <scope>NUCLEOTIDE SEQUENCE [LARGE SCALE GENOMIC DNA]</scope>
    <source>
        <strain evidence="3 4">CMW 18300</strain>
    </source>
</reference>
<name>A0ABR3X5Y6_9PEZI</name>
<keyword evidence="4" id="KW-1185">Reference proteome</keyword>
<evidence type="ECO:0000256" key="1">
    <source>
        <dbReference type="SAM" id="MobiDB-lite"/>
    </source>
</evidence>
<dbReference type="Proteomes" id="UP001583177">
    <property type="component" value="Unassembled WGS sequence"/>
</dbReference>
<gene>
    <name evidence="3" type="ORF">Daus18300_004914</name>
</gene>
<evidence type="ECO:0000256" key="2">
    <source>
        <dbReference type="SAM" id="SignalP"/>
    </source>
</evidence>
<proteinExistence type="predicted"/>
<sequence length="203" mass="22147">MRSITTVITFVVAALFFIICTAAPQPNSPRDIASTVIDFISTSTIPDNSTANGTATVNSANQCYNYGTSEKWKDVGGQDSDYVNQAIYALCTLIAIDAYKRAPAGYKYTHCQEVRAGTEDRKYDRSIVISLKYRGPVLAFEGITAGYCNDRMAQPKACGAGGEFDKILVPNPSLPSPWTSDRWEVKADPNRGDCRSNGYNSDL</sequence>
<protein>
    <recommendedName>
        <fullName evidence="5">Ecp2 effector protein domain-containing protein</fullName>
    </recommendedName>
</protein>
<accession>A0ABR3X5Y6</accession>
<dbReference type="EMBL" id="JAWRVE010000034">
    <property type="protein sequence ID" value="KAL1871169.1"/>
    <property type="molecule type" value="Genomic_DNA"/>
</dbReference>
<evidence type="ECO:0008006" key="5">
    <source>
        <dbReference type="Google" id="ProtNLM"/>
    </source>
</evidence>
<feature type="compositionally biased region" description="Basic and acidic residues" evidence="1">
    <location>
        <begin position="181"/>
        <end position="194"/>
    </location>
</feature>